<dbReference type="Gene3D" id="3.40.1190.10">
    <property type="entry name" value="Mur-like, catalytic domain"/>
    <property type="match status" value="1"/>
</dbReference>
<keyword evidence="16" id="KW-1185">Reference proteome</keyword>
<evidence type="ECO:0000259" key="12">
    <source>
        <dbReference type="Pfam" id="PF01225"/>
    </source>
</evidence>
<dbReference type="InterPro" id="IPR004101">
    <property type="entry name" value="Mur_ligase_C"/>
</dbReference>
<sequence length="435" mass="46498">MIAATLKWVSDVLNRPFENHGSAGRTVDMEQQVVGITTDSRNIVSGEVFLALNGPNFDAHKFIAEVKAKGAIAAVVEQSDTTVDLPQIVVPNTLRALGLLGAAVAKTVNAKTIAITGSVGKTSVKEMCAEILKQKGEVLATAGNFNNEIGVPLTLLRLEPKHQFAVVELGANHLGEIAYTTRLASPDVAILNNVAEAHLEGFGDLNGVATAKSEIFEGLKSGGTAVFDRHSDYRSQWLSKLEQQFAQTPGQVVEFNANDETAEENQFSASDITLDERGCAKFVMHFEQHKLAITLNVPGKHNVANALAAAAACYQIGATLQQIAAGLNAAQSVKGRVNLHPVNDQVLIIDDTYNANVQSVKAAIDLLQSYQGLRILVLGDMAELGADARRLHQEVGVYGVQQGIDKLFSFGVLSQNTSTEFERNGAHYSSQGTVD</sequence>
<organism evidence="15 16">
    <name type="scientific">Psychrosphaera algicola</name>
    <dbReference type="NCBI Taxonomy" id="3023714"/>
    <lineage>
        <taxon>Bacteria</taxon>
        <taxon>Pseudomonadati</taxon>
        <taxon>Pseudomonadota</taxon>
        <taxon>Gammaproteobacteria</taxon>
        <taxon>Alteromonadales</taxon>
        <taxon>Pseudoalteromonadaceae</taxon>
        <taxon>Psychrosphaera</taxon>
    </lineage>
</organism>
<feature type="domain" description="Mur ligase central" evidence="14">
    <location>
        <begin position="115"/>
        <end position="313"/>
    </location>
</feature>
<evidence type="ECO:0000256" key="6">
    <source>
        <dbReference type="ARBA" id="ARBA00022960"/>
    </source>
</evidence>
<accession>A0ABT5FHI7</accession>
<evidence type="ECO:0000256" key="11">
    <source>
        <dbReference type="RuleBase" id="RU004136"/>
    </source>
</evidence>
<feature type="binding site" evidence="10">
    <location>
        <begin position="117"/>
        <end position="123"/>
    </location>
    <ligand>
        <name>ATP</name>
        <dbReference type="ChEBI" id="CHEBI:30616"/>
    </ligand>
</feature>
<keyword evidence="9 10" id="KW-0961">Cell wall biogenesis/degradation</keyword>
<evidence type="ECO:0000313" key="15">
    <source>
        <dbReference type="EMBL" id="MDC2890665.1"/>
    </source>
</evidence>
<proteinExistence type="inferred from homology"/>
<evidence type="ECO:0000259" key="14">
    <source>
        <dbReference type="Pfam" id="PF08245"/>
    </source>
</evidence>
<comment type="function">
    <text evidence="10 11">Involved in cell wall formation. Catalyzes the final step in the synthesis of UDP-N-acetylmuramoyl-pentapeptide, the precursor of murein.</text>
</comment>
<evidence type="ECO:0000256" key="3">
    <source>
        <dbReference type="ARBA" id="ARBA00022618"/>
    </source>
</evidence>
<evidence type="ECO:0000256" key="4">
    <source>
        <dbReference type="ARBA" id="ARBA00022741"/>
    </source>
</evidence>
<reference evidence="15 16" key="1">
    <citation type="submission" date="2023-01" db="EMBL/GenBank/DDBJ databases">
        <title>Psychrosphaera sp. nov., isolated from marine algae.</title>
        <authorList>
            <person name="Bayburt H."/>
            <person name="Choi B.J."/>
            <person name="Kim J.M."/>
            <person name="Choi D.G."/>
            <person name="Jeon C.O."/>
        </authorList>
    </citation>
    <scope>NUCLEOTIDE SEQUENCE [LARGE SCALE GENOMIC DNA]</scope>
    <source>
        <strain evidence="15 16">G1-22</strain>
    </source>
</reference>
<dbReference type="Gene3D" id="3.40.1390.10">
    <property type="entry name" value="MurE/MurF, N-terminal domain"/>
    <property type="match status" value="1"/>
</dbReference>
<comment type="subcellular location">
    <subcellularLocation>
        <location evidence="10 11">Cytoplasm</location>
    </subcellularLocation>
</comment>
<dbReference type="PANTHER" id="PTHR43024">
    <property type="entry name" value="UDP-N-ACETYLMURAMOYL-TRIPEPTIDE--D-ALANYL-D-ALANINE LIGASE"/>
    <property type="match status" value="1"/>
</dbReference>
<feature type="domain" description="Mur ligase N-terminal catalytic" evidence="12">
    <location>
        <begin position="33"/>
        <end position="103"/>
    </location>
</feature>
<evidence type="ECO:0000256" key="8">
    <source>
        <dbReference type="ARBA" id="ARBA00023306"/>
    </source>
</evidence>
<dbReference type="InterPro" id="IPR051046">
    <property type="entry name" value="MurCDEF_CellWall_CoF430Synth"/>
</dbReference>
<dbReference type="HAMAP" id="MF_02019">
    <property type="entry name" value="MurF"/>
    <property type="match status" value="1"/>
</dbReference>
<dbReference type="Pfam" id="PF01225">
    <property type="entry name" value="Mur_ligase"/>
    <property type="match status" value="1"/>
</dbReference>
<keyword evidence="4 10" id="KW-0547">Nucleotide-binding</keyword>
<dbReference type="InterPro" id="IPR005863">
    <property type="entry name" value="UDP-N-AcMur_synth"/>
</dbReference>
<comment type="catalytic activity">
    <reaction evidence="10 11">
        <text>D-alanyl-D-alanine + UDP-N-acetyl-alpha-D-muramoyl-L-alanyl-gamma-D-glutamyl-meso-2,6-diaminopimelate + ATP = UDP-N-acetyl-alpha-D-muramoyl-L-alanyl-gamma-D-glutamyl-meso-2,6-diaminopimeloyl-D-alanyl-D-alanine + ADP + phosphate + H(+)</text>
        <dbReference type="Rhea" id="RHEA:28374"/>
        <dbReference type="ChEBI" id="CHEBI:15378"/>
        <dbReference type="ChEBI" id="CHEBI:30616"/>
        <dbReference type="ChEBI" id="CHEBI:43474"/>
        <dbReference type="ChEBI" id="CHEBI:57822"/>
        <dbReference type="ChEBI" id="CHEBI:61386"/>
        <dbReference type="ChEBI" id="CHEBI:83905"/>
        <dbReference type="ChEBI" id="CHEBI:456216"/>
        <dbReference type="EC" id="6.3.2.10"/>
    </reaction>
</comment>
<dbReference type="InterPro" id="IPR035911">
    <property type="entry name" value="MurE/MurF_N"/>
</dbReference>
<dbReference type="InterPro" id="IPR036565">
    <property type="entry name" value="Mur-like_cat_sf"/>
</dbReference>
<keyword evidence="6 10" id="KW-0133">Cell shape</keyword>
<evidence type="ECO:0000256" key="7">
    <source>
        <dbReference type="ARBA" id="ARBA00022984"/>
    </source>
</evidence>
<dbReference type="GO" id="GO:0016874">
    <property type="term" value="F:ligase activity"/>
    <property type="evidence" value="ECO:0007669"/>
    <property type="project" value="UniProtKB-KW"/>
</dbReference>
<keyword evidence="7 10" id="KW-0573">Peptidoglycan synthesis</keyword>
<dbReference type="Proteomes" id="UP001528411">
    <property type="component" value="Unassembled WGS sequence"/>
</dbReference>
<dbReference type="Pfam" id="PF08245">
    <property type="entry name" value="Mur_ligase_M"/>
    <property type="match status" value="1"/>
</dbReference>
<keyword evidence="5 10" id="KW-0067">ATP-binding</keyword>
<evidence type="ECO:0000256" key="10">
    <source>
        <dbReference type="HAMAP-Rule" id="MF_02019"/>
    </source>
</evidence>
<evidence type="ECO:0000256" key="9">
    <source>
        <dbReference type="ARBA" id="ARBA00023316"/>
    </source>
</evidence>
<gene>
    <name evidence="10 15" type="primary">murF</name>
    <name evidence="15" type="ORF">PN838_20385</name>
</gene>
<dbReference type="InterPro" id="IPR036615">
    <property type="entry name" value="Mur_ligase_C_dom_sf"/>
</dbReference>
<dbReference type="SUPFAM" id="SSF53244">
    <property type="entry name" value="MurD-like peptide ligases, peptide-binding domain"/>
    <property type="match status" value="1"/>
</dbReference>
<keyword evidence="1 10" id="KW-0963">Cytoplasm</keyword>
<dbReference type="InterPro" id="IPR013221">
    <property type="entry name" value="Mur_ligase_cen"/>
</dbReference>
<dbReference type="InterPro" id="IPR000713">
    <property type="entry name" value="Mur_ligase_N"/>
</dbReference>
<evidence type="ECO:0000259" key="13">
    <source>
        <dbReference type="Pfam" id="PF02875"/>
    </source>
</evidence>
<dbReference type="SUPFAM" id="SSF53623">
    <property type="entry name" value="MurD-like peptide ligases, catalytic domain"/>
    <property type="match status" value="1"/>
</dbReference>
<evidence type="ECO:0000256" key="1">
    <source>
        <dbReference type="ARBA" id="ARBA00022490"/>
    </source>
</evidence>
<keyword evidence="2 10" id="KW-0436">Ligase</keyword>
<keyword evidence="3 10" id="KW-0132">Cell division</keyword>
<protein>
    <recommendedName>
        <fullName evidence="10 11">UDP-N-acetylmuramoyl-tripeptide--D-alanyl-D-alanine ligase</fullName>
        <ecNumber evidence="10 11">6.3.2.10</ecNumber>
    </recommendedName>
    <alternativeName>
        <fullName evidence="10">D-alanyl-D-alanine-adding enzyme</fullName>
    </alternativeName>
</protein>
<dbReference type="SUPFAM" id="SSF63418">
    <property type="entry name" value="MurE/MurF N-terminal domain"/>
    <property type="match status" value="1"/>
</dbReference>
<keyword evidence="8 10" id="KW-0131">Cell cycle</keyword>
<comment type="pathway">
    <text evidence="10 11">Cell wall biogenesis; peptidoglycan biosynthesis.</text>
</comment>
<comment type="similarity">
    <text evidence="10">Belongs to the MurCDEF family. MurF subfamily.</text>
</comment>
<dbReference type="EC" id="6.3.2.10" evidence="10 11"/>
<dbReference type="PANTHER" id="PTHR43024:SF1">
    <property type="entry name" value="UDP-N-ACETYLMURAMOYL-TRIPEPTIDE--D-ALANYL-D-ALANINE LIGASE"/>
    <property type="match status" value="1"/>
</dbReference>
<evidence type="ECO:0000313" key="16">
    <source>
        <dbReference type="Proteomes" id="UP001528411"/>
    </source>
</evidence>
<evidence type="ECO:0000256" key="5">
    <source>
        <dbReference type="ARBA" id="ARBA00022840"/>
    </source>
</evidence>
<dbReference type="NCBIfam" id="TIGR01143">
    <property type="entry name" value="murF"/>
    <property type="match status" value="1"/>
</dbReference>
<comment type="caution">
    <text evidence="15">The sequence shown here is derived from an EMBL/GenBank/DDBJ whole genome shotgun (WGS) entry which is preliminary data.</text>
</comment>
<feature type="domain" description="Mur ligase C-terminal" evidence="13">
    <location>
        <begin position="335"/>
        <end position="412"/>
    </location>
</feature>
<dbReference type="Gene3D" id="3.90.190.20">
    <property type="entry name" value="Mur ligase, C-terminal domain"/>
    <property type="match status" value="1"/>
</dbReference>
<evidence type="ECO:0000256" key="2">
    <source>
        <dbReference type="ARBA" id="ARBA00022598"/>
    </source>
</evidence>
<name>A0ABT5FHI7_9GAMM</name>
<dbReference type="Pfam" id="PF02875">
    <property type="entry name" value="Mur_ligase_C"/>
    <property type="match status" value="1"/>
</dbReference>
<dbReference type="EMBL" id="JAQOMS010000002">
    <property type="protein sequence ID" value="MDC2890665.1"/>
    <property type="molecule type" value="Genomic_DNA"/>
</dbReference>